<dbReference type="GO" id="GO:0046873">
    <property type="term" value="F:metal ion transmembrane transporter activity"/>
    <property type="evidence" value="ECO:0007669"/>
    <property type="project" value="InterPro"/>
</dbReference>
<evidence type="ECO:0000256" key="2">
    <source>
        <dbReference type="ARBA" id="ARBA00022692"/>
    </source>
</evidence>
<sequence>MAGHAVGGGRPQMNPSESASYVEAFAVCTMLEGLRPNLSSAWTAVVTITTMMNAVYRVSPFLQGTPLEPPFKTVLETRLRPPSFKTSVHTVSNTTSSDIPECPSWKERTILFVGDSIERYMMKAVFPRCPEEGGGVVSHMDCWDADRLLHVLYIFNKFDVSMEGPWHKIDRKSKFETFTEALRNLTLGLDVHEIWLGTNFWTLARLSNHNQTLLKSMDNGSTDVATAYAENLTKLMNTIQKLVPSNRQGYLQRFPARDTIKRGDYWWGNRVQQLNAAGTKAAVALGWRVYRTYDRKVDIRDSIHPTDAVLVETFQLGQKHVDAFMIDAQGQETVFLRSLYSWLQLAIAPEKTIHQHHDMTGSNSGECMVCVMLCGDLVGKTAQRSDDDRKPLLAKGLETWEGSGFVWSFSVLGPGLLVCLADTDAGCLLVAGQSGSRWGYALLPLQVFLIPVLFMAQDLTVRLGVCTQQGHSACIRDNFGRGWCWFTTALLILECIIAMVSEMDVKVILLRRRDGWLLCLRLPRHDPVLQSAANILDEALRREGREGTHPSRDDAFEEDAQALMESLAPFWPDESYGMQLSFGASSGAGVGPNKLHRTRVARLALGLSLFMGSKAGRKELLLLLTRYDSLQSLVDKVWHAPEVSPEPKLPDTPTNEENYDFAASLLTFHYGESLIFNTPLGRAQFQ</sequence>
<proteinExistence type="predicted"/>
<keyword evidence="6" id="KW-1185">Reference proteome</keyword>
<keyword evidence="4" id="KW-0472">Membrane</keyword>
<dbReference type="Pfam" id="PF01566">
    <property type="entry name" value="Nramp"/>
    <property type="match status" value="1"/>
</dbReference>
<accession>A0A1Q9D738</accession>
<dbReference type="AlphaFoldDB" id="A0A1Q9D738"/>
<evidence type="ECO:0000313" key="5">
    <source>
        <dbReference type="EMBL" id="OLP90948.1"/>
    </source>
</evidence>
<keyword evidence="2" id="KW-0812">Transmembrane</keyword>
<keyword evidence="3" id="KW-1133">Transmembrane helix</keyword>
<evidence type="ECO:0000313" key="6">
    <source>
        <dbReference type="Proteomes" id="UP000186817"/>
    </source>
</evidence>
<dbReference type="InterPro" id="IPR001046">
    <property type="entry name" value="NRAMP_fam"/>
</dbReference>
<dbReference type="SUPFAM" id="SSF52266">
    <property type="entry name" value="SGNH hydrolase"/>
    <property type="match status" value="1"/>
</dbReference>
<comment type="caution">
    <text evidence="5">The sequence shown here is derived from an EMBL/GenBank/DDBJ whole genome shotgun (WGS) entry which is preliminary data.</text>
</comment>
<dbReference type="EMBL" id="LSRX01000686">
    <property type="protein sequence ID" value="OLP90948.1"/>
    <property type="molecule type" value="Genomic_DNA"/>
</dbReference>
<dbReference type="Proteomes" id="UP000186817">
    <property type="component" value="Unassembled WGS sequence"/>
</dbReference>
<organism evidence="5 6">
    <name type="scientific">Symbiodinium microadriaticum</name>
    <name type="common">Dinoflagellate</name>
    <name type="synonym">Zooxanthella microadriatica</name>
    <dbReference type="NCBI Taxonomy" id="2951"/>
    <lineage>
        <taxon>Eukaryota</taxon>
        <taxon>Sar</taxon>
        <taxon>Alveolata</taxon>
        <taxon>Dinophyceae</taxon>
        <taxon>Suessiales</taxon>
        <taxon>Symbiodiniaceae</taxon>
        <taxon>Symbiodinium</taxon>
    </lineage>
</organism>
<protein>
    <submittedName>
        <fullName evidence="5">Uncharacterized protein</fullName>
    </submittedName>
</protein>
<reference evidence="5 6" key="1">
    <citation type="submission" date="2016-02" db="EMBL/GenBank/DDBJ databases">
        <title>Genome analysis of coral dinoflagellate symbionts highlights evolutionary adaptations to a symbiotic lifestyle.</title>
        <authorList>
            <person name="Aranda M."/>
            <person name="Li Y."/>
            <person name="Liew Y.J."/>
            <person name="Baumgarten S."/>
            <person name="Simakov O."/>
            <person name="Wilson M."/>
            <person name="Piel J."/>
            <person name="Ashoor H."/>
            <person name="Bougouffa S."/>
            <person name="Bajic V.B."/>
            <person name="Ryu T."/>
            <person name="Ravasi T."/>
            <person name="Bayer T."/>
            <person name="Micklem G."/>
            <person name="Kim H."/>
            <person name="Bhak J."/>
            <person name="Lajeunesse T.C."/>
            <person name="Voolstra C.R."/>
        </authorList>
    </citation>
    <scope>NUCLEOTIDE SEQUENCE [LARGE SCALE GENOMIC DNA]</scope>
    <source>
        <strain evidence="5 6">CCMP2467</strain>
    </source>
</reference>
<dbReference type="GO" id="GO:0016020">
    <property type="term" value="C:membrane"/>
    <property type="evidence" value="ECO:0007669"/>
    <property type="project" value="UniProtKB-SubCell"/>
</dbReference>
<dbReference type="OrthoDB" id="409173at2759"/>
<gene>
    <name evidence="5" type="ORF">AK812_SmicGene27411</name>
</gene>
<evidence type="ECO:0000256" key="4">
    <source>
        <dbReference type="ARBA" id="ARBA00023136"/>
    </source>
</evidence>
<name>A0A1Q9D738_SYMMI</name>
<evidence type="ECO:0000256" key="3">
    <source>
        <dbReference type="ARBA" id="ARBA00022989"/>
    </source>
</evidence>
<comment type="subcellular location">
    <subcellularLocation>
        <location evidence="1">Membrane</location>
        <topology evidence="1">Multi-pass membrane protein</topology>
    </subcellularLocation>
</comment>
<evidence type="ECO:0000256" key="1">
    <source>
        <dbReference type="ARBA" id="ARBA00004141"/>
    </source>
</evidence>